<evidence type="ECO:0000256" key="1">
    <source>
        <dbReference type="PIRSR" id="PIRSR640198-1"/>
    </source>
</evidence>
<gene>
    <name evidence="5" type="ORF">CLV59_101266</name>
</gene>
<evidence type="ECO:0000259" key="4">
    <source>
        <dbReference type="PROSITE" id="PS51459"/>
    </source>
</evidence>
<dbReference type="GO" id="GO:0005524">
    <property type="term" value="F:ATP binding"/>
    <property type="evidence" value="ECO:0007669"/>
    <property type="project" value="UniProtKB-KW"/>
</dbReference>
<comment type="caution">
    <text evidence="5">The sequence shown here is derived from an EMBL/GenBank/DDBJ whole genome shotgun (WGS) entry which is preliminary data.</text>
</comment>
<dbReference type="InterPro" id="IPR003812">
    <property type="entry name" value="Fido"/>
</dbReference>
<dbReference type="SUPFAM" id="SSF140931">
    <property type="entry name" value="Fic-like"/>
    <property type="match status" value="1"/>
</dbReference>
<dbReference type="PANTHER" id="PTHR13504">
    <property type="entry name" value="FIDO DOMAIN-CONTAINING PROTEIN DDB_G0283145"/>
    <property type="match status" value="1"/>
</dbReference>
<proteinExistence type="predicted"/>
<keyword evidence="2" id="KW-0547">Nucleotide-binding</keyword>
<dbReference type="AlphaFoldDB" id="A0A327WA82"/>
<evidence type="ECO:0000313" key="6">
    <source>
        <dbReference type="Proteomes" id="UP000249819"/>
    </source>
</evidence>
<evidence type="ECO:0000256" key="2">
    <source>
        <dbReference type="PIRSR" id="PIRSR640198-2"/>
    </source>
</evidence>
<feature type="binding site" evidence="2">
    <location>
        <begin position="198"/>
        <end position="205"/>
    </location>
    <ligand>
        <name>ATP</name>
        <dbReference type="ChEBI" id="CHEBI:30616"/>
    </ligand>
</feature>
<dbReference type="Gene3D" id="1.10.3290.10">
    <property type="entry name" value="Fido-like domain"/>
    <property type="match status" value="1"/>
</dbReference>
<dbReference type="PANTHER" id="PTHR13504:SF38">
    <property type="entry name" value="FIDO DOMAIN-CONTAINING PROTEIN"/>
    <property type="match status" value="1"/>
</dbReference>
<dbReference type="InterPro" id="IPR036597">
    <property type="entry name" value="Fido-like_dom_sf"/>
</dbReference>
<dbReference type="PROSITE" id="PS51459">
    <property type="entry name" value="FIDO"/>
    <property type="match status" value="1"/>
</dbReference>
<accession>A0A327WA82</accession>
<keyword evidence="2" id="KW-0067">ATP-binding</keyword>
<feature type="domain" description="Fido" evidence="4">
    <location>
        <begin position="96"/>
        <end position="251"/>
    </location>
</feature>
<dbReference type="Proteomes" id="UP000249819">
    <property type="component" value="Unassembled WGS sequence"/>
</dbReference>
<evidence type="ECO:0000256" key="3">
    <source>
        <dbReference type="PIRSR" id="PIRSR640198-3"/>
    </source>
</evidence>
<feature type="site" description="Important for autoinhibition of adenylyltransferase activity" evidence="3">
    <location>
        <position position="45"/>
    </location>
</feature>
<dbReference type="Pfam" id="PF02661">
    <property type="entry name" value="Fic"/>
    <property type="match status" value="1"/>
</dbReference>
<dbReference type="InterPro" id="IPR040198">
    <property type="entry name" value="Fido_containing"/>
</dbReference>
<feature type="active site" evidence="1">
    <location>
        <position position="194"/>
    </location>
</feature>
<protein>
    <submittedName>
        <fullName evidence="5">Fic family protein</fullName>
    </submittedName>
</protein>
<reference evidence="5 6" key="1">
    <citation type="submission" date="2018-06" db="EMBL/GenBank/DDBJ databases">
        <title>Genomic Encyclopedia of Archaeal and Bacterial Type Strains, Phase II (KMG-II): from individual species to whole genera.</title>
        <authorList>
            <person name="Goeker M."/>
        </authorList>
    </citation>
    <scope>NUCLEOTIDE SEQUENCE [LARGE SCALE GENOMIC DNA]</scope>
    <source>
        <strain evidence="5 6">DSM 29821</strain>
    </source>
</reference>
<keyword evidence="6" id="KW-1185">Reference proteome</keyword>
<evidence type="ECO:0000313" key="5">
    <source>
        <dbReference type="EMBL" id="RAJ87515.1"/>
    </source>
</evidence>
<dbReference type="RefSeq" id="WP_111590195.1">
    <property type="nucleotide sequence ID" value="NZ_QLMA01000001.1"/>
</dbReference>
<organism evidence="5 6">
    <name type="scientific">Chitinophaga dinghuensis</name>
    <dbReference type="NCBI Taxonomy" id="1539050"/>
    <lineage>
        <taxon>Bacteria</taxon>
        <taxon>Pseudomonadati</taxon>
        <taxon>Bacteroidota</taxon>
        <taxon>Chitinophagia</taxon>
        <taxon>Chitinophagales</taxon>
        <taxon>Chitinophagaceae</taxon>
        <taxon>Chitinophaga</taxon>
    </lineage>
</organism>
<dbReference type="OrthoDB" id="9814400at2"/>
<dbReference type="EMBL" id="QLMA01000001">
    <property type="protein sequence ID" value="RAJ87515.1"/>
    <property type="molecule type" value="Genomic_DNA"/>
</dbReference>
<name>A0A327WA82_9BACT</name>
<sequence length="451" mass="53159">MDNQIATINELAKRLWELQPIKPEYQERINGKVRLEFNYNSNHIEGNTLTYGETKLLLIFDKTSGNHDLREYEEMKAHDVAFEIIKEMAADKERPLSESIIRNLHEVLLVRPYWRDAVTSSGQPSKKQIQVGTYKSAPNHVLLPNGEIFKYATPEETPALMQELVDWYRKEEDAGELHPIQLAALLHYRFVRIHPFDDGNGRLSRLLMNYSLLRNNYPPVIIKSEDKRNYLFALNQADTGNLDAFVYYIGQQLIWSLELYINGANGDNLEEEADLNKEIELWKRQIVANQSKSIRKNDITIYKLYDGSEIIELFQLFQDEISVFYNLFQNHKVIYSVNEQNPPTLKDLDLQMRNYVRGYENLTNDEDVSDRINEISIKIGLIDYQYNHERLSFIQTGIRFNFQKYHYIVQAHNNVLYERKYNEFITSEERILIVKTAVRDLFERIKVESTK</sequence>